<keyword evidence="2 5" id="KW-0812">Transmembrane</keyword>
<evidence type="ECO:0000259" key="6">
    <source>
        <dbReference type="PROSITE" id="PS50928"/>
    </source>
</evidence>
<proteinExistence type="inferred from homology"/>
<dbReference type="InterPro" id="IPR000515">
    <property type="entry name" value="MetI-like"/>
</dbReference>
<dbReference type="eggNOG" id="arCOG00749">
    <property type="taxonomic scope" value="Archaea"/>
</dbReference>
<dbReference type="OrthoDB" id="312811at2157"/>
<evidence type="ECO:0000313" key="7">
    <source>
        <dbReference type="EMBL" id="ACS32654.1"/>
    </source>
</evidence>
<dbReference type="GO" id="GO:0055085">
    <property type="term" value="P:transmembrane transport"/>
    <property type="evidence" value="ECO:0007669"/>
    <property type="project" value="InterPro"/>
</dbReference>
<gene>
    <name evidence="7" type="ordered locus">TGAM_0152</name>
</gene>
<feature type="transmembrane region" description="Helical" evidence="5">
    <location>
        <begin position="15"/>
        <end position="36"/>
    </location>
</feature>
<evidence type="ECO:0000256" key="4">
    <source>
        <dbReference type="ARBA" id="ARBA00023136"/>
    </source>
</evidence>
<evidence type="ECO:0000256" key="2">
    <source>
        <dbReference type="ARBA" id="ARBA00022692"/>
    </source>
</evidence>
<dbReference type="RefSeq" id="WP_015857774.1">
    <property type="nucleotide sequence ID" value="NC_012804.1"/>
</dbReference>
<dbReference type="Pfam" id="PF00528">
    <property type="entry name" value="BPD_transp_1"/>
    <property type="match status" value="1"/>
</dbReference>
<keyword evidence="4 5" id="KW-0472">Membrane</keyword>
<feature type="transmembrane region" description="Helical" evidence="5">
    <location>
        <begin position="313"/>
        <end position="332"/>
    </location>
</feature>
<evidence type="ECO:0000256" key="3">
    <source>
        <dbReference type="ARBA" id="ARBA00022989"/>
    </source>
</evidence>
<dbReference type="EMBL" id="CP001398">
    <property type="protein sequence ID" value="ACS32654.1"/>
    <property type="molecule type" value="Genomic_DNA"/>
</dbReference>
<dbReference type="AlphaFoldDB" id="C5A342"/>
<organism evidence="7 8">
    <name type="scientific">Thermococcus gammatolerans (strain DSM 15229 / JCM 11827 / EJ3)</name>
    <dbReference type="NCBI Taxonomy" id="593117"/>
    <lineage>
        <taxon>Archaea</taxon>
        <taxon>Methanobacteriati</taxon>
        <taxon>Methanobacteriota</taxon>
        <taxon>Thermococci</taxon>
        <taxon>Thermococcales</taxon>
        <taxon>Thermococcaceae</taxon>
        <taxon>Thermococcus</taxon>
    </lineage>
</organism>
<dbReference type="PROSITE" id="PS50928">
    <property type="entry name" value="ABC_TM1"/>
    <property type="match status" value="1"/>
</dbReference>
<dbReference type="HOGENOM" id="CLU_028518_10_0_2"/>
<sequence length="456" mass="50609">MTEKGERRSGIPRRVSIALLIVAAYIIASLVGPLTIRAEDLKNWNNLDYWDRNPKAKPPEWYGAFKGLPPSEWVRGEYRDGVFRFTYDFHYSLAPEDIVVIMNTTKSIEITMTTPDNETIKLFAGSPSLMNYTLHLKKNYPLFEELAEKRCGTKLTGESFFGKNVFNTVFSEPKEDCLTNPKPLHGKYVITIKAQDSPIIRAMYGGKIPKLEPNETIRVFIAGQSHGFLGTDIFGRDVWVGFLGGMGETLLIAFAGALISVSLGLLLGTLGAIGGKVGTGSNLASRFLTVLPTLPFAMVTIIALGTIELENRVYVIKVHSLSVALVLGILLIGNISRNVRSIVKEELRKGYIESSKALGGNLPWILKKHVSRILVPYGLEQLAITIPGVIALLTLLGFFNISPGFNWSSLMSQTIVYNAQYQFLWWLVLPIGFSMALLAISFVVIANWIEEEFIKM</sequence>
<reference evidence="7 8" key="1">
    <citation type="journal article" date="2007" name="Genome Biol.">
        <title>Genome analysis and genome-wide proteomics of Thermococcus gammatolerans, the most radioresistant organism known amongst the Archaea.</title>
        <authorList>
            <person name="Zivanovic Y."/>
            <person name="Armengaud J."/>
            <person name="Lagorce A."/>
            <person name="Leplat C."/>
            <person name="Guerin P."/>
            <person name="Dutertre M."/>
            <person name="Anthouard V."/>
            <person name="Forterre P."/>
            <person name="Wincker P."/>
            <person name="Confalonieri F."/>
        </authorList>
    </citation>
    <scope>NUCLEOTIDE SEQUENCE [LARGE SCALE GENOMIC DNA]</scope>
    <source>
        <strain evidence="8">DSM 15229 / JCM 11827 / EJ3</strain>
    </source>
</reference>
<feature type="transmembrane region" description="Helical" evidence="5">
    <location>
        <begin position="287"/>
        <end position="307"/>
    </location>
</feature>
<keyword evidence="3 5" id="KW-1133">Transmembrane helix</keyword>
<comment type="similarity">
    <text evidence="5">Belongs to the binding-protein-dependent transport system permease family.</text>
</comment>
<dbReference type="GeneID" id="7988732"/>
<dbReference type="PaxDb" id="593117-TGAM_0152"/>
<dbReference type="PANTHER" id="PTHR43839">
    <property type="entry name" value="OPPC IN A BINDING PROTEIN-DEPENDENT TRANSPORT SYSTEM"/>
    <property type="match status" value="1"/>
</dbReference>
<dbReference type="PATRIC" id="fig|593117.10.peg.155"/>
<dbReference type="CDD" id="cd06261">
    <property type="entry name" value="TM_PBP2"/>
    <property type="match status" value="1"/>
</dbReference>
<feature type="transmembrane region" description="Helical" evidence="5">
    <location>
        <begin position="250"/>
        <end position="275"/>
    </location>
</feature>
<protein>
    <submittedName>
        <fullName evidence="7">ABC-type transport system, permease component</fullName>
    </submittedName>
</protein>
<comment type="subcellular location">
    <subcellularLocation>
        <location evidence="5">Cell membrane</location>
        <topology evidence="5">Multi-pass membrane protein</topology>
    </subcellularLocation>
    <subcellularLocation>
        <location evidence="1">Membrane</location>
        <topology evidence="1">Multi-pass membrane protein</topology>
    </subcellularLocation>
</comment>
<accession>C5A342</accession>
<feature type="transmembrane region" description="Helical" evidence="5">
    <location>
        <begin position="423"/>
        <end position="449"/>
    </location>
</feature>
<dbReference type="InterPro" id="IPR035906">
    <property type="entry name" value="MetI-like_sf"/>
</dbReference>
<dbReference type="GO" id="GO:0005886">
    <property type="term" value="C:plasma membrane"/>
    <property type="evidence" value="ECO:0007669"/>
    <property type="project" value="UniProtKB-SubCell"/>
</dbReference>
<name>C5A342_THEGJ</name>
<dbReference type="Gene3D" id="1.10.3720.10">
    <property type="entry name" value="MetI-like"/>
    <property type="match status" value="1"/>
</dbReference>
<dbReference type="PANTHER" id="PTHR43839:SF1">
    <property type="entry name" value="OPPC IN A BINDING PROTEIN-DEPENDENT TRANSPORT SYSTEM"/>
    <property type="match status" value="1"/>
</dbReference>
<evidence type="ECO:0000256" key="1">
    <source>
        <dbReference type="ARBA" id="ARBA00004141"/>
    </source>
</evidence>
<dbReference type="Proteomes" id="UP000001488">
    <property type="component" value="Chromosome"/>
</dbReference>
<evidence type="ECO:0000256" key="5">
    <source>
        <dbReference type="RuleBase" id="RU363032"/>
    </source>
</evidence>
<feature type="transmembrane region" description="Helical" evidence="5">
    <location>
        <begin position="382"/>
        <end position="403"/>
    </location>
</feature>
<keyword evidence="5" id="KW-0813">Transport</keyword>
<dbReference type="SUPFAM" id="SSF161098">
    <property type="entry name" value="MetI-like"/>
    <property type="match status" value="1"/>
</dbReference>
<dbReference type="KEGG" id="tga:TGAM_0152"/>
<evidence type="ECO:0000313" key="8">
    <source>
        <dbReference type="Proteomes" id="UP000001488"/>
    </source>
</evidence>
<keyword evidence="8" id="KW-1185">Reference proteome</keyword>
<dbReference type="STRING" id="593117.TGAM_0152"/>
<feature type="domain" description="ABC transmembrane type-1" evidence="6">
    <location>
        <begin position="246"/>
        <end position="446"/>
    </location>
</feature>